<evidence type="ECO:0000256" key="2">
    <source>
        <dbReference type="ARBA" id="ARBA00007020"/>
    </source>
</evidence>
<evidence type="ECO:0000313" key="11">
    <source>
        <dbReference type="Proteomes" id="UP000821853"/>
    </source>
</evidence>
<dbReference type="Proteomes" id="UP000821853">
    <property type="component" value="Unassembled WGS sequence"/>
</dbReference>
<evidence type="ECO:0000313" key="10">
    <source>
        <dbReference type="EMBL" id="KAH9365147.1"/>
    </source>
</evidence>
<evidence type="ECO:0000256" key="5">
    <source>
        <dbReference type="ARBA" id="ARBA00022792"/>
    </source>
</evidence>
<evidence type="ECO:0000256" key="1">
    <source>
        <dbReference type="ARBA" id="ARBA00004448"/>
    </source>
</evidence>
<dbReference type="PANTHER" id="PTHR13603:SF1">
    <property type="entry name" value="TRANSMEMBRANE PROTEIN 186"/>
    <property type="match status" value="1"/>
</dbReference>
<keyword evidence="11" id="KW-1185">Reference proteome</keyword>
<comment type="caution">
    <text evidence="10">The sequence shown here is derived from an EMBL/GenBank/DDBJ whole genome shotgun (WGS) entry which is preliminary data.</text>
</comment>
<accession>A0A9J6FQT2</accession>
<dbReference type="InterPro" id="IPR026571">
    <property type="entry name" value="Tmem186"/>
</dbReference>
<name>A0A9J6FQT2_HAELO</name>
<keyword evidence="6 9" id="KW-1133">Transmembrane helix</keyword>
<keyword evidence="5" id="KW-0999">Mitochondrion inner membrane</keyword>
<comment type="similarity">
    <text evidence="2">Belongs to the TMEM186 family.</text>
</comment>
<dbReference type="GO" id="GO:0005743">
    <property type="term" value="C:mitochondrial inner membrane"/>
    <property type="evidence" value="ECO:0007669"/>
    <property type="project" value="UniProtKB-SubCell"/>
</dbReference>
<dbReference type="VEuPathDB" id="VectorBase:HLOH_048344"/>
<protein>
    <recommendedName>
        <fullName evidence="3">Transmembrane protein 186</fullName>
    </recommendedName>
</protein>
<evidence type="ECO:0000256" key="8">
    <source>
        <dbReference type="ARBA" id="ARBA00023136"/>
    </source>
</evidence>
<dbReference type="AlphaFoldDB" id="A0A9J6FQT2"/>
<evidence type="ECO:0000256" key="3">
    <source>
        <dbReference type="ARBA" id="ARBA00014604"/>
    </source>
</evidence>
<evidence type="ECO:0000256" key="7">
    <source>
        <dbReference type="ARBA" id="ARBA00023128"/>
    </source>
</evidence>
<keyword evidence="8 9" id="KW-0472">Membrane</keyword>
<dbReference type="PANTHER" id="PTHR13603">
    <property type="entry name" value="TRANSMEMBRANE PROTEIN 186"/>
    <property type="match status" value="1"/>
</dbReference>
<evidence type="ECO:0000256" key="4">
    <source>
        <dbReference type="ARBA" id="ARBA00022692"/>
    </source>
</evidence>
<comment type="subcellular location">
    <subcellularLocation>
        <location evidence="1">Mitochondrion inner membrane</location>
        <topology evidence="1">Multi-pass membrane protein</topology>
    </subcellularLocation>
</comment>
<reference evidence="10 11" key="1">
    <citation type="journal article" date="2020" name="Cell">
        <title>Large-Scale Comparative Analyses of Tick Genomes Elucidate Their Genetic Diversity and Vector Capacities.</title>
        <authorList>
            <consortium name="Tick Genome and Microbiome Consortium (TIGMIC)"/>
            <person name="Jia N."/>
            <person name="Wang J."/>
            <person name="Shi W."/>
            <person name="Du L."/>
            <person name="Sun Y."/>
            <person name="Zhan W."/>
            <person name="Jiang J.F."/>
            <person name="Wang Q."/>
            <person name="Zhang B."/>
            <person name="Ji P."/>
            <person name="Bell-Sakyi L."/>
            <person name="Cui X.M."/>
            <person name="Yuan T.T."/>
            <person name="Jiang B.G."/>
            <person name="Yang W.F."/>
            <person name="Lam T.T."/>
            <person name="Chang Q.C."/>
            <person name="Ding S.J."/>
            <person name="Wang X.J."/>
            <person name="Zhu J.G."/>
            <person name="Ruan X.D."/>
            <person name="Zhao L."/>
            <person name="Wei J.T."/>
            <person name="Ye R.Z."/>
            <person name="Que T.C."/>
            <person name="Du C.H."/>
            <person name="Zhou Y.H."/>
            <person name="Cheng J.X."/>
            <person name="Dai P.F."/>
            <person name="Guo W.B."/>
            <person name="Han X.H."/>
            <person name="Huang E.J."/>
            <person name="Li L.F."/>
            <person name="Wei W."/>
            <person name="Gao Y.C."/>
            <person name="Liu J.Z."/>
            <person name="Shao H.Z."/>
            <person name="Wang X."/>
            <person name="Wang C.C."/>
            <person name="Yang T.C."/>
            <person name="Huo Q.B."/>
            <person name="Li W."/>
            <person name="Chen H.Y."/>
            <person name="Chen S.E."/>
            <person name="Zhou L.G."/>
            <person name="Ni X.B."/>
            <person name="Tian J.H."/>
            <person name="Sheng Y."/>
            <person name="Liu T."/>
            <person name="Pan Y.S."/>
            <person name="Xia L.Y."/>
            <person name="Li J."/>
            <person name="Zhao F."/>
            <person name="Cao W.C."/>
        </authorList>
    </citation>
    <scope>NUCLEOTIDE SEQUENCE [LARGE SCALE GENOMIC DNA]</scope>
    <source>
        <strain evidence="10">HaeL-2018</strain>
    </source>
</reference>
<proteinExistence type="inferred from homology"/>
<evidence type="ECO:0000256" key="6">
    <source>
        <dbReference type="ARBA" id="ARBA00022989"/>
    </source>
</evidence>
<evidence type="ECO:0000256" key="9">
    <source>
        <dbReference type="SAM" id="Phobius"/>
    </source>
</evidence>
<gene>
    <name evidence="10" type="ORF">HPB48_002329</name>
</gene>
<sequence length="245" mass="27377">METRLPSLALSLRALRRSIGPAVKPAVGTRFLCTLQGTRSPLLNSAVVFGPARFQRHCQVDAARKVAAAAAKAEEKLNQTVDDSEWKTIFHYPYIKGLRMLCRFKVYQSVGTLLVCPPLFLAEFMGWMSPVASHALVALTLSASIVLLTTGYLSERVVGIMYVNKDCSQLRVAHMTFWGNRQDHVFQTSDVANFSDSGQPWGSWFIRLHRYSSPNDPLFVSLKHGGIVDQELFEKVFGQDLSKIK</sequence>
<keyword evidence="4 9" id="KW-0812">Transmembrane</keyword>
<organism evidence="10 11">
    <name type="scientific">Haemaphysalis longicornis</name>
    <name type="common">Bush tick</name>
    <dbReference type="NCBI Taxonomy" id="44386"/>
    <lineage>
        <taxon>Eukaryota</taxon>
        <taxon>Metazoa</taxon>
        <taxon>Ecdysozoa</taxon>
        <taxon>Arthropoda</taxon>
        <taxon>Chelicerata</taxon>
        <taxon>Arachnida</taxon>
        <taxon>Acari</taxon>
        <taxon>Parasitiformes</taxon>
        <taxon>Ixodida</taxon>
        <taxon>Ixodoidea</taxon>
        <taxon>Ixodidae</taxon>
        <taxon>Haemaphysalinae</taxon>
        <taxon>Haemaphysalis</taxon>
    </lineage>
</organism>
<dbReference type="EMBL" id="JABSTR010000003">
    <property type="protein sequence ID" value="KAH9365147.1"/>
    <property type="molecule type" value="Genomic_DNA"/>
</dbReference>
<feature type="transmembrane region" description="Helical" evidence="9">
    <location>
        <begin position="131"/>
        <end position="153"/>
    </location>
</feature>
<dbReference type="OrthoDB" id="6147888at2759"/>
<dbReference type="OMA" id="WARYAPA"/>
<feature type="transmembrane region" description="Helical" evidence="9">
    <location>
        <begin position="106"/>
        <end position="125"/>
    </location>
</feature>
<keyword evidence="7" id="KW-0496">Mitochondrion</keyword>